<evidence type="ECO:0000256" key="1">
    <source>
        <dbReference type="ARBA" id="ARBA00006586"/>
    </source>
</evidence>
<dbReference type="EC" id="3.5.1.93" evidence="7"/>
<dbReference type="GO" id="GO:0046872">
    <property type="term" value="F:metal ion binding"/>
    <property type="evidence" value="ECO:0007669"/>
    <property type="project" value="UniProtKB-KW"/>
</dbReference>
<feature type="active site" description="Nucleophile" evidence="5">
    <location>
        <position position="217"/>
    </location>
</feature>
<dbReference type="CDD" id="cd01936">
    <property type="entry name" value="Ntn_CA"/>
    <property type="match status" value="1"/>
</dbReference>
<dbReference type="Pfam" id="PF01804">
    <property type="entry name" value="Penicil_amidase"/>
    <property type="match status" value="1"/>
</dbReference>
<dbReference type="GO" id="GO:0017000">
    <property type="term" value="P:antibiotic biosynthetic process"/>
    <property type="evidence" value="ECO:0007669"/>
    <property type="project" value="InterPro"/>
</dbReference>
<dbReference type="EMBL" id="CP000774">
    <property type="protein sequence ID" value="ABS62560.1"/>
    <property type="molecule type" value="Genomic_DNA"/>
</dbReference>
<comment type="cofactor">
    <cofactor evidence="6">
        <name>Ca(2+)</name>
        <dbReference type="ChEBI" id="CHEBI:29108"/>
    </cofactor>
    <text evidence="6">Binds 1 Ca(2+) ion per dimer.</text>
</comment>
<feature type="binding site" evidence="6">
    <location>
        <position position="292"/>
    </location>
    <ligand>
        <name>Ca(2+)</name>
        <dbReference type="ChEBI" id="CHEBI:29108"/>
    </ligand>
</feature>
<dbReference type="Gene3D" id="3.60.20.10">
    <property type="entry name" value="Glutamine Phosphoribosylpyrophosphate, subunit 1, domain 1"/>
    <property type="match status" value="1"/>
</dbReference>
<evidence type="ECO:0000256" key="5">
    <source>
        <dbReference type="PIRSR" id="PIRSR001227-1"/>
    </source>
</evidence>
<dbReference type="KEGG" id="pla:Plav_0937"/>
<evidence type="ECO:0000256" key="6">
    <source>
        <dbReference type="PIRSR" id="PIRSR001227-2"/>
    </source>
</evidence>
<dbReference type="PANTHER" id="PTHR34218:SF3">
    <property type="entry name" value="ACYL-HOMOSERINE LACTONE ACYLASE PVDQ"/>
    <property type="match status" value="1"/>
</dbReference>
<dbReference type="HOGENOM" id="CLU_021155_0_0_5"/>
<protein>
    <submittedName>
        <fullName evidence="7">Glutaryl-7-aminocephalosporanic-acid acylase</fullName>
        <ecNumber evidence="7">3.5.1.93</ecNumber>
    </submittedName>
</protein>
<dbReference type="InterPro" id="IPR014395">
    <property type="entry name" value="Pen/GL7ACA/AHL_acylase"/>
</dbReference>
<dbReference type="STRING" id="402881.Plav_0937"/>
<name>A7HRM7_PARL1</name>
<organism evidence="7 8">
    <name type="scientific">Parvibaculum lavamentivorans (strain DS-1 / DSM 13023 / NCIMB 13966)</name>
    <dbReference type="NCBI Taxonomy" id="402881"/>
    <lineage>
        <taxon>Bacteria</taxon>
        <taxon>Pseudomonadati</taxon>
        <taxon>Pseudomonadota</taxon>
        <taxon>Alphaproteobacteria</taxon>
        <taxon>Hyphomicrobiales</taxon>
        <taxon>Parvibaculaceae</taxon>
        <taxon>Parvibaculum</taxon>
    </lineage>
</organism>
<dbReference type="Gene3D" id="1.10.1400.10">
    <property type="match status" value="1"/>
</dbReference>
<evidence type="ECO:0000256" key="4">
    <source>
        <dbReference type="ARBA" id="ARBA00023145"/>
    </source>
</evidence>
<keyword evidence="2" id="KW-0732">Signal</keyword>
<evidence type="ECO:0000313" key="8">
    <source>
        <dbReference type="Proteomes" id="UP000006377"/>
    </source>
</evidence>
<keyword evidence="8" id="KW-1185">Reference proteome</keyword>
<accession>A7HRM7</accession>
<dbReference type="Gene3D" id="2.30.120.10">
    <property type="match status" value="1"/>
</dbReference>
<dbReference type="GO" id="GO:0033968">
    <property type="term" value="F:glutaryl-7-aminocephalosporanic-acid acylase activity"/>
    <property type="evidence" value="ECO:0007669"/>
    <property type="project" value="UniProtKB-EC"/>
</dbReference>
<proteinExistence type="inferred from homology"/>
<dbReference type="InterPro" id="IPR029055">
    <property type="entry name" value="Ntn_hydrolases_N"/>
</dbReference>
<dbReference type="AlphaFoldDB" id="A7HRM7"/>
<dbReference type="Gene3D" id="1.10.439.10">
    <property type="entry name" value="Penicillin Amidohydrolase, domain 1"/>
    <property type="match status" value="1"/>
</dbReference>
<dbReference type="MEROPS" id="S45.002"/>
<reference evidence="7 8" key="1">
    <citation type="journal article" date="2011" name="Stand. Genomic Sci.">
        <title>Complete genome sequence of Parvibaculum lavamentivorans type strain (DS-1(T)).</title>
        <authorList>
            <person name="Schleheck D."/>
            <person name="Weiss M."/>
            <person name="Pitluck S."/>
            <person name="Bruce D."/>
            <person name="Land M.L."/>
            <person name="Han S."/>
            <person name="Saunders E."/>
            <person name="Tapia R."/>
            <person name="Detter C."/>
            <person name="Brettin T."/>
            <person name="Han J."/>
            <person name="Woyke T."/>
            <person name="Goodwin L."/>
            <person name="Pennacchio L."/>
            <person name="Nolan M."/>
            <person name="Cook A.M."/>
            <person name="Kjelleberg S."/>
            <person name="Thomas T."/>
        </authorList>
    </citation>
    <scope>NUCLEOTIDE SEQUENCE [LARGE SCALE GENOMIC DNA]</scope>
    <source>
        <strain evidence="8">DS-1 / DSM 13023 / NCIMB 13966</strain>
    </source>
</reference>
<keyword evidence="6" id="KW-0106">Calcium</keyword>
<dbReference type="SUPFAM" id="SSF56235">
    <property type="entry name" value="N-terminal nucleophile aminohydrolases (Ntn hydrolases)"/>
    <property type="match status" value="1"/>
</dbReference>
<comment type="similarity">
    <text evidence="1">Belongs to the peptidase S45 family.</text>
</comment>
<keyword evidence="6" id="KW-0479">Metal-binding</keyword>
<dbReference type="Proteomes" id="UP000006377">
    <property type="component" value="Chromosome"/>
</dbReference>
<evidence type="ECO:0000256" key="2">
    <source>
        <dbReference type="ARBA" id="ARBA00022729"/>
    </source>
</evidence>
<dbReference type="PANTHER" id="PTHR34218">
    <property type="entry name" value="PEPTIDASE S45 PENICILLIN AMIDASE"/>
    <property type="match status" value="1"/>
</dbReference>
<dbReference type="eggNOG" id="COG2366">
    <property type="taxonomic scope" value="Bacteria"/>
</dbReference>
<dbReference type="InterPro" id="IPR023343">
    <property type="entry name" value="Penicillin_amidase_dom1"/>
</dbReference>
<evidence type="ECO:0000313" key="7">
    <source>
        <dbReference type="EMBL" id="ABS62560.1"/>
    </source>
</evidence>
<dbReference type="InterPro" id="IPR043147">
    <property type="entry name" value="Penicillin_amidase_A-knob"/>
</dbReference>
<keyword evidence="4" id="KW-0865">Zymogen</keyword>
<dbReference type="InterPro" id="IPR002692">
    <property type="entry name" value="S45"/>
</dbReference>
<dbReference type="InterPro" id="IPR043146">
    <property type="entry name" value="Penicillin_amidase_N_B-knob"/>
</dbReference>
<feature type="binding site" evidence="6">
    <location>
        <position position="290"/>
    </location>
    <ligand>
        <name>Ca(2+)</name>
        <dbReference type="ChEBI" id="CHEBI:29108"/>
    </ligand>
</feature>
<dbReference type="RefSeq" id="WP_012109814.1">
    <property type="nucleotide sequence ID" value="NC_009719.1"/>
</dbReference>
<gene>
    <name evidence="7" type="ordered locus">Plav_0937</name>
</gene>
<dbReference type="PIRSF" id="PIRSF001227">
    <property type="entry name" value="Pen_acylase"/>
    <property type="match status" value="1"/>
</dbReference>
<evidence type="ECO:0000256" key="3">
    <source>
        <dbReference type="ARBA" id="ARBA00022801"/>
    </source>
</evidence>
<sequence>MPRIIKTGFLGLAGLVLTVLTVVLVRGAIEAPAPADPAPMLARAANYDATIKRDTWGVPHIFGKRDVDVAFGFGFAHSEDDFATIQEVAIATRGELASVKGERAAITDYLVNLMGVWETVDARYESDLSPEVRRVIEAYADGVNYYAALHPEEAASGFLPLNGKDVAAGFIFKTPFFYGLDKVLMAVFEGRVGKSGGLSKEGVDAFLPTDEPHPIGSNGVAVSPARSADGATRLLVNSHQPFTGPVAWYEAVLESDEGWHVAGGFFPGSPFMLHGHNAHLGWANTVNEPDLVDVYQLTLKPDDEDQYLLDGEWWDFEKRMARIRVKLWGPFWWTVEREVLRSEHGPVLKTPNGAYAVRYAGIGEIRQVEQYYALDKATQLSEWMEAMKLQALPSINYLYADRQGNIAYIYNAQFPDRKEGVDWSEILPGDDSSLIWRDYLPFDDVPMIVNPNSGYVFNANNTPFRATAANDNLRQEDFSEALGIQSDMTNRAKRLEETYGADTSISGEEFRRYKYDVSYSEDSRMAEIIDEVLAADPGDDVDLKEAQAILRAWDRVANVESRGAALAVLTAEPVVTAGISGQTPPAPMDTLRTAMNRLKTHFGRLDPEWGEVNRFRRGAVDLPVDGAPDVLRAIYGTREEDGTLTAHGGDTFIMFVEWDKAGRLTSESTHQFGSATLDISSPHYADQAPLFVGKRTKPVFFTAEELGPHIAEEYRPGKRAAAAN</sequence>
<feature type="binding site" evidence="6">
    <location>
        <position position="293"/>
    </location>
    <ligand>
        <name>Ca(2+)</name>
        <dbReference type="ChEBI" id="CHEBI:29108"/>
    </ligand>
</feature>
<keyword evidence="3 7" id="KW-0378">Hydrolase</keyword>